<dbReference type="AlphaFoldDB" id="A0A847ESA6"/>
<name>A0A847ESA6_9BACT</name>
<gene>
    <name evidence="2" type="ORF">GX618_00170</name>
</gene>
<evidence type="ECO:0000313" key="3">
    <source>
        <dbReference type="Proteomes" id="UP000554004"/>
    </source>
</evidence>
<accession>A0A847ESA6</accession>
<reference evidence="2 3" key="1">
    <citation type="journal article" date="2020" name="Biotechnol. Biofuels">
        <title>New insights from the biogas microbiome by comprehensive genome-resolved metagenomics of nearly 1600 species originating from multiple anaerobic digesters.</title>
        <authorList>
            <person name="Campanaro S."/>
            <person name="Treu L."/>
            <person name="Rodriguez-R L.M."/>
            <person name="Kovalovszki A."/>
            <person name="Ziels R.M."/>
            <person name="Maus I."/>
            <person name="Zhu X."/>
            <person name="Kougias P.G."/>
            <person name="Basile A."/>
            <person name="Luo G."/>
            <person name="Schluter A."/>
            <person name="Konstantinidis K.T."/>
            <person name="Angelidaki I."/>
        </authorList>
    </citation>
    <scope>NUCLEOTIDE SEQUENCE [LARGE SCALE GENOMIC DNA]</scope>
    <source>
        <strain evidence="2">AS06rmzACSIP_421</strain>
    </source>
</reference>
<feature type="transmembrane region" description="Helical" evidence="1">
    <location>
        <begin position="6"/>
        <end position="26"/>
    </location>
</feature>
<evidence type="ECO:0000313" key="2">
    <source>
        <dbReference type="EMBL" id="NLE30679.1"/>
    </source>
</evidence>
<feature type="transmembrane region" description="Helical" evidence="1">
    <location>
        <begin position="79"/>
        <end position="100"/>
    </location>
</feature>
<keyword evidence="1" id="KW-0472">Membrane</keyword>
<dbReference type="EMBL" id="JAAZAL010000009">
    <property type="protein sequence ID" value="NLE30679.1"/>
    <property type="molecule type" value="Genomic_DNA"/>
</dbReference>
<organism evidence="2 3">
    <name type="scientific">Candidatus Dojkabacteria bacterium</name>
    <dbReference type="NCBI Taxonomy" id="2099670"/>
    <lineage>
        <taxon>Bacteria</taxon>
        <taxon>Candidatus Dojkabacteria</taxon>
    </lineage>
</organism>
<comment type="caution">
    <text evidence="2">The sequence shown here is derived from an EMBL/GenBank/DDBJ whole genome shotgun (WGS) entry which is preliminary data.</text>
</comment>
<dbReference type="Proteomes" id="UP000554004">
    <property type="component" value="Unassembled WGS sequence"/>
</dbReference>
<protein>
    <submittedName>
        <fullName evidence="2">Uncharacterized protein</fullName>
    </submittedName>
</protein>
<evidence type="ECO:0000256" key="1">
    <source>
        <dbReference type="SAM" id="Phobius"/>
    </source>
</evidence>
<feature type="transmembrane region" description="Helical" evidence="1">
    <location>
        <begin position="38"/>
        <end position="59"/>
    </location>
</feature>
<keyword evidence="1" id="KW-1133">Transmembrane helix</keyword>
<sequence>MNKKPFLNALTAILYIIVLVGGMNLLDRYQIEEKVASFIMPVIMISLFTFSAAFMAYLFCLEPIQLYLDGKKEKGVSLFIKTVLIFGALTLGLLLIYLLIESLS</sequence>
<proteinExistence type="predicted"/>
<keyword evidence="1" id="KW-0812">Transmembrane</keyword>